<dbReference type="STRING" id="1798494.A3C18_00660"/>
<reference evidence="1 2" key="1">
    <citation type="journal article" date="2016" name="Nat. Commun.">
        <title>Thousands of microbial genomes shed light on interconnected biogeochemical processes in an aquifer system.</title>
        <authorList>
            <person name="Anantharaman K."/>
            <person name="Brown C.T."/>
            <person name="Hug L.A."/>
            <person name="Sharon I."/>
            <person name="Castelle C.J."/>
            <person name="Probst A.J."/>
            <person name="Thomas B.C."/>
            <person name="Singh A."/>
            <person name="Wilkins M.J."/>
            <person name="Karaoz U."/>
            <person name="Brodie E.L."/>
            <person name="Williams K.H."/>
            <person name="Hubbard S.S."/>
            <person name="Banfield J.F."/>
        </authorList>
    </citation>
    <scope>NUCLEOTIDE SEQUENCE [LARGE SCALE GENOMIC DNA]</scope>
</reference>
<accession>A0A1F6DTI1</accession>
<gene>
    <name evidence="1" type="ORF">A3C18_00660</name>
</gene>
<organism evidence="1 2">
    <name type="scientific">Candidatus Kaiserbacteria bacterium RIFCSPHIGHO2_02_FULL_54_11b</name>
    <dbReference type="NCBI Taxonomy" id="1798494"/>
    <lineage>
        <taxon>Bacteria</taxon>
        <taxon>Candidatus Kaiseribacteriota</taxon>
    </lineage>
</organism>
<evidence type="ECO:0000313" key="1">
    <source>
        <dbReference type="EMBL" id="OGG64755.1"/>
    </source>
</evidence>
<dbReference type="AlphaFoldDB" id="A0A1F6DTI1"/>
<protein>
    <submittedName>
        <fullName evidence="1">Uncharacterized protein</fullName>
    </submittedName>
</protein>
<name>A0A1F6DTI1_9BACT</name>
<comment type="caution">
    <text evidence="1">The sequence shown here is derived from an EMBL/GenBank/DDBJ whole genome shotgun (WGS) entry which is preliminary data.</text>
</comment>
<evidence type="ECO:0000313" key="2">
    <source>
        <dbReference type="Proteomes" id="UP000178328"/>
    </source>
</evidence>
<proteinExistence type="predicted"/>
<dbReference type="EMBL" id="MFLH01000012">
    <property type="protein sequence ID" value="OGG64755.1"/>
    <property type="molecule type" value="Genomic_DNA"/>
</dbReference>
<sequence length="82" mass="9226">MKNQTIAAAHAHILRIDGIASENKPRCIEYKSQTTLFPKMMTYVVRDMASVDPFAMIVKIWGYSANPDTIPVTTANLSIQWL</sequence>
<dbReference type="Proteomes" id="UP000178328">
    <property type="component" value="Unassembled WGS sequence"/>
</dbReference>